<dbReference type="PANTHER" id="PTHR35564">
    <property type="match status" value="1"/>
</dbReference>
<feature type="compositionally biased region" description="Low complexity" evidence="1">
    <location>
        <begin position="9"/>
        <end position="24"/>
    </location>
</feature>
<protein>
    <submittedName>
        <fullName evidence="2">Type VI secretion system protein ImpH</fullName>
    </submittedName>
</protein>
<dbReference type="AlphaFoldDB" id="A0A370FR12"/>
<gene>
    <name evidence="2" type="ORF">DFR41_1011241</name>
</gene>
<dbReference type="Proteomes" id="UP000255265">
    <property type="component" value="Unassembled WGS sequence"/>
</dbReference>
<sequence length="380" mass="41881">MRDPADPVSTSGAPDSPAAPAPTSARVGAAQLLAERAEQAWAYDYFALMRRLEATDLSAPRWGHALRPSAEPVRVGQEPSLAFAPAGLSRFELPQGDGRPPLIRQHFFAYVGPNGPLPVHLSDFIRERALNHGDRTWLAFLDTFLHRFALQFYRAWSQARPAPGMDRPGEDPFRRRVGALVGIGGAARQRRDDIPDDARLHFSGWLARRVHSAEGVEQVLSGFFEVPVRLERWVGHWMTLPGDELTRLGASNPNTASRTLGLGAVLGRRVWDRQHKVCLHLGPLTLEQYLRFLPNGSARGPLVRWVQQLLGGELDWDARLLLQRSEVPPTRLGSGARLGWTSWVGSRPRERHAVDVRIAGPSHLSSIVAAPAAAPAHVAL</sequence>
<evidence type="ECO:0000313" key="2">
    <source>
        <dbReference type="EMBL" id="RDI29485.1"/>
    </source>
</evidence>
<dbReference type="InterPro" id="IPR010732">
    <property type="entry name" value="T6SS_TssG-like"/>
</dbReference>
<name>A0A370FR12_9BURK</name>
<dbReference type="NCBIfam" id="TIGR03347">
    <property type="entry name" value="VI_chp_1"/>
    <property type="match status" value="1"/>
</dbReference>
<evidence type="ECO:0000256" key="1">
    <source>
        <dbReference type="SAM" id="MobiDB-lite"/>
    </source>
</evidence>
<reference evidence="2 3" key="1">
    <citation type="submission" date="2018-07" db="EMBL/GenBank/DDBJ databases">
        <title>Genomic Encyclopedia of Type Strains, Phase IV (KMG-IV): sequencing the most valuable type-strain genomes for metagenomic binning, comparative biology and taxonomic classification.</title>
        <authorList>
            <person name="Goeker M."/>
        </authorList>
    </citation>
    <scope>NUCLEOTIDE SEQUENCE [LARGE SCALE GENOMIC DNA]</scope>
    <source>
        <strain evidence="2 3">DSM 21352</strain>
    </source>
</reference>
<evidence type="ECO:0000313" key="3">
    <source>
        <dbReference type="Proteomes" id="UP000255265"/>
    </source>
</evidence>
<proteinExistence type="predicted"/>
<keyword evidence="3" id="KW-1185">Reference proteome</keyword>
<dbReference type="Pfam" id="PF06996">
    <property type="entry name" value="T6SS_TssG"/>
    <property type="match status" value="1"/>
</dbReference>
<accession>A0A370FR12</accession>
<dbReference type="PANTHER" id="PTHR35564:SF4">
    <property type="entry name" value="CYTOPLASMIC PROTEIN"/>
    <property type="match status" value="1"/>
</dbReference>
<organism evidence="2 3">
    <name type="scientific">Pseudacidovorax intermedius</name>
    <dbReference type="NCBI Taxonomy" id="433924"/>
    <lineage>
        <taxon>Bacteria</taxon>
        <taxon>Pseudomonadati</taxon>
        <taxon>Pseudomonadota</taxon>
        <taxon>Betaproteobacteria</taxon>
        <taxon>Burkholderiales</taxon>
        <taxon>Comamonadaceae</taxon>
        <taxon>Pseudacidovorax</taxon>
    </lineage>
</organism>
<feature type="region of interest" description="Disordered" evidence="1">
    <location>
        <begin position="1"/>
        <end position="24"/>
    </location>
</feature>
<comment type="caution">
    <text evidence="2">The sequence shown here is derived from an EMBL/GenBank/DDBJ whole genome shotgun (WGS) entry which is preliminary data.</text>
</comment>
<dbReference type="EMBL" id="QQAV01000001">
    <property type="protein sequence ID" value="RDI29485.1"/>
    <property type="molecule type" value="Genomic_DNA"/>
</dbReference>